<sequence>MQREKIASFQVQGPTCRTTNAAEFNPLSGRIAPLWQGFAASGLLTEMSQVFGVYFDYADRHLAEYSVMAGVKLNDGAPATQPSVTVPAGEYLVFDCQGPMPAALIAGWGQVWAYFAQADAPVRAYDHDFERYLGLDHAQICIGLKA</sequence>
<dbReference type="InterPro" id="IPR053182">
    <property type="entry name" value="YobU-like_regulator"/>
</dbReference>
<dbReference type="Proteomes" id="UP001209701">
    <property type="component" value="Unassembled WGS sequence"/>
</dbReference>
<keyword evidence="3" id="KW-1185">Reference proteome</keyword>
<dbReference type="PANTHER" id="PTHR36444:SF2">
    <property type="entry name" value="TRANSCRIPTIONAL REGULATOR PROTEIN YOBU-RELATED"/>
    <property type="match status" value="1"/>
</dbReference>
<gene>
    <name evidence="2" type="ORF">LNV07_03620</name>
</gene>
<dbReference type="InterPro" id="IPR029441">
    <property type="entry name" value="Cass2"/>
</dbReference>
<name>A0ABT2YA59_9BURK</name>
<accession>A0ABT2YA59</accession>
<dbReference type="SMART" id="SM00871">
    <property type="entry name" value="AraC_E_bind"/>
    <property type="match status" value="1"/>
</dbReference>
<dbReference type="InterPro" id="IPR010499">
    <property type="entry name" value="AraC_E-bd"/>
</dbReference>
<evidence type="ECO:0000259" key="1">
    <source>
        <dbReference type="SMART" id="SM00871"/>
    </source>
</evidence>
<comment type="caution">
    <text evidence="2">The sequence shown here is derived from an EMBL/GenBank/DDBJ whole genome shotgun (WGS) entry which is preliminary data.</text>
</comment>
<dbReference type="SUPFAM" id="SSF55136">
    <property type="entry name" value="Probable bacterial effector-binding domain"/>
    <property type="match status" value="1"/>
</dbReference>
<proteinExistence type="predicted"/>
<dbReference type="RefSeq" id="WP_263569819.1">
    <property type="nucleotide sequence ID" value="NZ_JAJIRN010000002.1"/>
</dbReference>
<dbReference type="Pfam" id="PF14526">
    <property type="entry name" value="Cass2"/>
    <property type="match status" value="1"/>
</dbReference>
<evidence type="ECO:0000313" key="3">
    <source>
        <dbReference type="Proteomes" id="UP001209701"/>
    </source>
</evidence>
<protein>
    <submittedName>
        <fullName evidence="2">GyrI-like domain-containing protein</fullName>
    </submittedName>
</protein>
<feature type="domain" description="AraC effector-binding" evidence="1">
    <location>
        <begin position="1"/>
        <end position="145"/>
    </location>
</feature>
<dbReference type="Gene3D" id="3.20.80.10">
    <property type="entry name" value="Regulatory factor, effector binding domain"/>
    <property type="match status" value="1"/>
</dbReference>
<evidence type="ECO:0000313" key="2">
    <source>
        <dbReference type="EMBL" id="MCV2367183.1"/>
    </source>
</evidence>
<reference evidence="2 3" key="1">
    <citation type="submission" date="2021-11" db="EMBL/GenBank/DDBJ databases">
        <authorList>
            <person name="Liang Q."/>
            <person name="Mou H."/>
            <person name="Liu Z."/>
        </authorList>
    </citation>
    <scope>NUCLEOTIDE SEQUENCE [LARGE SCALE GENOMIC DNA]</scope>
    <source>
        <strain evidence="2 3">CHU3</strain>
    </source>
</reference>
<dbReference type="EMBL" id="JAJIRN010000002">
    <property type="protein sequence ID" value="MCV2367183.1"/>
    <property type="molecule type" value="Genomic_DNA"/>
</dbReference>
<organism evidence="2 3">
    <name type="scientific">Roseateles oligotrophus</name>
    <dbReference type="NCBI Taxonomy" id="1769250"/>
    <lineage>
        <taxon>Bacteria</taxon>
        <taxon>Pseudomonadati</taxon>
        <taxon>Pseudomonadota</taxon>
        <taxon>Betaproteobacteria</taxon>
        <taxon>Burkholderiales</taxon>
        <taxon>Sphaerotilaceae</taxon>
        <taxon>Roseateles</taxon>
    </lineage>
</organism>
<dbReference type="PANTHER" id="PTHR36444">
    <property type="entry name" value="TRANSCRIPTIONAL REGULATOR PROTEIN YOBU-RELATED"/>
    <property type="match status" value="1"/>
</dbReference>
<dbReference type="InterPro" id="IPR011256">
    <property type="entry name" value="Reg_factor_effector_dom_sf"/>
</dbReference>